<sequence length="85" mass="9453">MPIAADVTVRKCHADLVILCTPTDVNASLVTGFPLSLVHAYLALHKKQQRLWTSLQWISSLLTPARQASCRNMPFVLNLRLLGNN</sequence>
<accession>R7WB59</accession>
<dbReference type="AlphaFoldDB" id="R7WB59"/>
<evidence type="ECO:0000313" key="1">
    <source>
        <dbReference type="EnsemblPlants" id="EMT19556"/>
    </source>
</evidence>
<proteinExistence type="predicted"/>
<name>R7WB59_AEGTA</name>
<protein>
    <submittedName>
        <fullName evidence="1">Uncharacterized protein</fullName>
    </submittedName>
</protein>
<reference evidence="1" key="1">
    <citation type="submission" date="2015-06" db="UniProtKB">
        <authorList>
            <consortium name="EnsemblPlants"/>
        </authorList>
    </citation>
    <scope>IDENTIFICATION</scope>
</reference>
<organism evidence="1">
    <name type="scientific">Aegilops tauschii</name>
    <name type="common">Tausch's goatgrass</name>
    <name type="synonym">Aegilops squarrosa</name>
    <dbReference type="NCBI Taxonomy" id="37682"/>
    <lineage>
        <taxon>Eukaryota</taxon>
        <taxon>Viridiplantae</taxon>
        <taxon>Streptophyta</taxon>
        <taxon>Embryophyta</taxon>
        <taxon>Tracheophyta</taxon>
        <taxon>Spermatophyta</taxon>
        <taxon>Magnoliopsida</taxon>
        <taxon>Liliopsida</taxon>
        <taxon>Poales</taxon>
        <taxon>Poaceae</taxon>
        <taxon>BOP clade</taxon>
        <taxon>Pooideae</taxon>
        <taxon>Triticodae</taxon>
        <taxon>Triticeae</taxon>
        <taxon>Triticinae</taxon>
        <taxon>Aegilops</taxon>
    </lineage>
</organism>
<dbReference type="EnsemblPlants" id="EMT19556">
    <property type="protein sequence ID" value="EMT19556"/>
    <property type="gene ID" value="F775_23787"/>
</dbReference>